<keyword evidence="3" id="KW-1133">Transmembrane helix</keyword>
<evidence type="ECO:0000259" key="4">
    <source>
        <dbReference type="Pfam" id="PF00535"/>
    </source>
</evidence>
<dbReference type="GO" id="GO:0016757">
    <property type="term" value="F:glycosyltransferase activity"/>
    <property type="evidence" value="ECO:0007669"/>
    <property type="project" value="UniProtKB-KW"/>
</dbReference>
<keyword evidence="3" id="KW-0812">Transmembrane</keyword>
<feature type="transmembrane region" description="Helical" evidence="3">
    <location>
        <begin position="343"/>
        <end position="370"/>
    </location>
</feature>
<accession>A0AAP2REX1</accession>
<comment type="caution">
    <text evidence="5">The sequence shown here is derived from an EMBL/GenBank/DDBJ whole genome shotgun (WGS) entry which is preliminary data.</text>
</comment>
<proteinExistence type="predicted"/>
<dbReference type="Proteomes" id="UP001320159">
    <property type="component" value="Unassembled WGS sequence"/>
</dbReference>
<dbReference type="Gene3D" id="3.90.550.10">
    <property type="entry name" value="Spore Coat Polysaccharide Biosynthesis Protein SpsA, Chain A"/>
    <property type="match status" value="1"/>
</dbReference>
<dbReference type="Pfam" id="PF00535">
    <property type="entry name" value="Glycos_transf_2"/>
    <property type="match status" value="1"/>
</dbReference>
<keyword evidence="3" id="KW-0472">Membrane</keyword>
<feature type="transmembrane region" description="Helical" evidence="3">
    <location>
        <begin position="12"/>
        <end position="33"/>
    </location>
</feature>
<name>A0AAP2REX1_9EURY</name>
<feature type="domain" description="Glycosyltransferase 2-like" evidence="4">
    <location>
        <begin position="54"/>
        <end position="218"/>
    </location>
</feature>
<keyword evidence="6" id="KW-1185">Reference proteome</keyword>
<dbReference type="PANTHER" id="PTHR43630">
    <property type="entry name" value="POLY-BETA-1,6-N-ACETYL-D-GLUCOSAMINE SYNTHASE"/>
    <property type="match status" value="1"/>
</dbReference>
<dbReference type="InterPro" id="IPR029044">
    <property type="entry name" value="Nucleotide-diphossugar_trans"/>
</dbReference>
<evidence type="ECO:0000313" key="5">
    <source>
        <dbReference type="EMBL" id="MCD1296058.1"/>
    </source>
</evidence>
<evidence type="ECO:0000256" key="3">
    <source>
        <dbReference type="SAM" id="Phobius"/>
    </source>
</evidence>
<dbReference type="InterPro" id="IPR001173">
    <property type="entry name" value="Glyco_trans_2-like"/>
</dbReference>
<reference evidence="5 6" key="1">
    <citation type="submission" date="2017-11" db="EMBL/GenBank/DDBJ databases">
        <title>Isolation and Characterization of Family Methanocellaceae Species from Potential Methane Hydrate Area Offshore Southwestern Taiwan.</title>
        <authorList>
            <person name="Zhang W.-L."/>
            <person name="Chen W.-C."/>
            <person name="Lai M.-C."/>
            <person name="Chen S.-C."/>
        </authorList>
    </citation>
    <scope>NUCLEOTIDE SEQUENCE [LARGE SCALE GENOMIC DNA]</scope>
    <source>
        <strain evidence="5 6">CWC-04</strain>
    </source>
</reference>
<dbReference type="SUPFAM" id="SSF53448">
    <property type="entry name" value="Nucleotide-diphospho-sugar transferases"/>
    <property type="match status" value="1"/>
</dbReference>
<evidence type="ECO:0000313" key="6">
    <source>
        <dbReference type="Proteomes" id="UP001320159"/>
    </source>
</evidence>
<dbReference type="EMBL" id="PGCK01000013">
    <property type="protein sequence ID" value="MCD1296058.1"/>
    <property type="molecule type" value="Genomic_DNA"/>
</dbReference>
<gene>
    <name evidence="5" type="ORF">CUJ83_13725</name>
</gene>
<protein>
    <recommendedName>
        <fullName evidence="4">Glycosyltransferase 2-like domain-containing protein</fullName>
    </recommendedName>
</protein>
<dbReference type="AlphaFoldDB" id="A0AAP2REX1"/>
<dbReference type="PANTHER" id="PTHR43630:SF1">
    <property type="entry name" value="POLY-BETA-1,6-N-ACETYL-D-GLUCOSAMINE SYNTHASE"/>
    <property type="match status" value="1"/>
</dbReference>
<sequence>MDSIIFNLMNYIYYIMLIIIYLCIAYSFVFYTTSLQHREKPSRDIEDSYYPGITIIASVFNEADIIETKLKNLSDIIYPSDRLEVLIVDGNSPDGTGDIVSRWIKDNNADNFRLLIQRDNKGKIDALNIGLRAASHELIMVTDADTELVPGVLKSTAKYFADPCVGAVGPWILPKELDGFVPNMEMSFWITNNKMRTLESRISSSSLVAGCYMFRRSLQRSYPANVVADDFYTALNISSQGYDVIYLAQVMGSEIRTPHDLRTWMTHKLRKGIANLQTVMMFRDRFSISNKRSFIYYNKVMQHILAPIAFACFMILHIYYALYSVNVLNYFSYVYDMSSLYSWYLFMTNLPYVIWVILAADVLLAFGAVYSNRSAKRRIPRGNVDSKKSSVVLVAIAAIFSQFILLAAIVGLLMYSPSSKYKRIS</sequence>
<evidence type="ECO:0000256" key="2">
    <source>
        <dbReference type="ARBA" id="ARBA00022679"/>
    </source>
</evidence>
<evidence type="ECO:0000256" key="1">
    <source>
        <dbReference type="ARBA" id="ARBA00022676"/>
    </source>
</evidence>
<keyword evidence="2" id="KW-0808">Transferase</keyword>
<dbReference type="RefSeq" id="WP_230742922.1">
    <property type="nucleotide sequence ID" value="NZ_PGCK01000013.1"/>
</dbReference>
<feature type="transmembrane region" description="Helical" evidence="3">
    <location>
        <begin position="391"/>
        <end position="415"/>
    </location>
</feature>
<keyword evidence="1" id="KW-0328">Glycosyltransferase</keyword>
<organism evidence="5 6">
    <name type="scientific">Methanooceanicella nereidis</name>
    <dbReference type="NCBI Taxonomy" id="2052831"/>
    <lineage>
        <taxon>Archaea</taxon>
        <taxon>Methanobacteriati</taxon>
        <taxon>Methanobacteriota</taxon>
        <taxon>Stenosarchaea group</taxon>
        <taxon>Methanomicrobia</taxon>
        <taxon>Methanocellales</taxon>
        <taxon>Methanocellaceae</taxon>
        <taxon>Methanooceanicella</taxon>
    </lineage>
</organism>
<feature type="transmembrane region" description="Helical" evidence="3">
    <location>
        <begin position="304"/>
        <end position="323"/>
    </location>
</feature>